<evidence type="ECO:0000259" key="7">
    <source>
        <dbReference type="PROSITE" id="PS50035"/>
    </source>
</evidence>
<dbReference type="EC" id="3.1.4.4" evidence="6"/>
<gene>
    <name evidence="8" type="ORF">PYX00_010823</name>
</gene>
<dbReference type="EMBL" id="JARGDH010000027">
    <property type="protein sequence ID" value="KAL0265433.1"/>
    <property type="molecule type" value="Genomic_DNA"/>
</dbReference>
<dbReference type="GO" id="GO:0004630">
    <property type="term" value="F:phospholipase D activity"/>
    <property type="evidence" value="ECO:0007669"/>
    <property type="project" value="UniProtKB-UniRule"/>
</dbReference>
<keyword evidence="2" id="KW-0677">Repeat</keyword>
<dbReference type="CDD" id="cd09141">
    <property type="entry name" value="PLDc_vPLD1_2_yPLD_like_2"/>
    <property type="match status" value="1"/>
</dbReference>
<evidence type="ECO:0000256" key="3">
    <source>
        <dbReference type="ARBA" id="ARBA00022801"/>
    </source>
</evidence>
<dbReference type="SMART" id="SM00155">
    <property type="entry name" value="PLDc"/>
    <property type="match status" value="2"/>
</dbReference>
<proteinExistence type="inferred from homology"/>
<dbReference type="PROSITE" id="PS50035">
    <property type="entry name" value="PLD"/>
    <property type="match status" value="2"/>
</dbReference>
<evidence type="ECO:0000256" key="2">
    <source>
        <dbReference type="ARBA" id="ARBA00022737"/>
    </source>
</evidence>
<comment type="similarity">
    <text evidence="6">Belongs to the phospholipase D family.</text>
</comment>
<feature type="domain" description="PLD phosphodiesterase" evidence="7">
    <location>
        <begin position="543"/>
        <end position="570"/>
    </location>
</feature>
<protein>
    <recommendedName>
        <fullName evidence="6">Phospholipase</fullName>
        <ecNumber evidence="6">3.1.4.4</ecNumber>
    </recommendedName>
</protein>
<dbReference type="SUPFAM" id="SSF56024">
    <property type="entry name" value="Phospholipase D/nuclease"/>
    <property type="match status" value="2"/>
</dbReference>
<name>A0AAW2H6R5_9NEOP</name>
<dbReference type="Gene3D" id="3.30.710.10">
    <property type="entry name" value="Potassium Channel Kv1.1, Chain A"/>
    <property type="match status" value="1"/>
</dbReference>
<organism evidence="8">
    <name type="scientific">Menopon gallinae</name>
    <name type="common">poultry shaft louse</name>
    <dbReference type="NCBI Taxonomy" id="328185"/>
    <lineage>
        <taxon>Eukaryota</taxon>
        <taxon>Metazoa</taxon>
        <taxon>Ecdysozoa</taxon>
        <taxon>Arthropoda</taxon>
        <taxon>Hexapoda</taxon>
        <taxon>Insecta</taxon>
        <taxon>Pterygota</taxon>
        <taxon>Neoptera</taxon>
        <taxon>Paraneoptera</taxon>
        <taxon>Psocodea</taxon>
        <taxon>Troctomorpha</taxon>
        <taxon>Phthiraptera</taxon>
        <taxon>Amblycera</taxon>
        <taxon>Menoponidae</taxon>
        <taxon>Menopon</taxon>
    </lineage>
</organism>
<dbReference type="InterPro" id="IPR001736">
    <property type="entry name" value="PLipase_D/transphosphatidylase"/>
</dbReference>
<dbReference type="InterPro" id="IPR015679">
    <property type="entry name" value="PLipase_D_fam"/>
</dbReference>
<dbReference type="PIRSF" id="PIRSF009376">
    <property type="entry name" value="Phospholipase_D_euk"/>
    <property type="match status" value="1"/>
</dbReference>
<dbReference type="GO" id="GO:0006654">
    <property type="term" value="P:phosphatidic acid biosynthetic process"/>
    <property type="evidence" value="ECO:0007669"/>
    <property type="project" value="InterPro"/>
</dbReference>
<dbReference type="PANTHER" id="PTHR18896">
    <property type="entry name" value="PHOSPHOLIPASE D"/>
    <property type="match status" value="1"/>
</dbReference>
<dbReference type="InterPro" id="IPR011333">
    <property type="entry name" value="SKP1/BTB/POZ_sf"/>
</dbReference>
<dbReference type="GO" id="GO:0035556">
    <property type="term" value="P:intracellular signal transduction"/>
    <property type="evidence" value="ECO:0007669"/>
    <property type="project" value="InterPro"/>
</dbReference>
<dbReference type="AlphaFoldDB" id="A0AAW2H6R5"/>
<dbReference type="GO" id="GO:0006511">
    <property type="term" value="P:ubiquitin-dependent protein catabolic process"/>
    <property type="evidence" value="ECO:0007669"/>
    <property type="project" value="InterPro"/>
</dbReference>
<dbReference type="PANTHER" id="PTHR18896:SF76">
    <property type="entry name" value="PHOSPHOLIPASE"/>
    <property type="match status" value="1"/>
</dbReference>
<evidence type="ECO:0000256" key="4">
    <source>
        <dbReference type="ARBA" id="ARBA00022963"/>
    </source>
</evidence>
<evidence type="ECO:0000313" key="8">
    <source>
        <dbReference type="EMBL" id="KAL0265433.1"/>
    </source>
</evidence>
<evidence type="ECO:0000256" key="6">
    <source>
        <dbReference type="PIRNR" id="PIRNR009376"/>
    </source>
</evidence>
<dbReference type="Pfam" id="PF00614">
    <property type="entry name" value="PLDc"/>
    <property type="match status" value="1"/>
</dbReference>
<evidence type="ECO:0000256" key="1">
    <source>
        <dbReference type="ARBA" id="ARBA00000798"/>
    </source>
</evidence>
<dbReference type="InterPro" id="IPR016555">
    <property type="entry name" value="PLipase_D_euk"/>
</dbReference>
<reference evidence="8" key="1">
    <citation type="journal article" date="2024" name="Gigascience">
        <title>Chromosome-level genome of the poultry shaft louse Menopon gallinae provides insight into the host-switching and adaptive evolution of parasitic lice.</title>
        <authorList>
            <person name="Xu Y."/>
            <person name="Ma L."/>
            <person name="Liu S."/>
            <person name="Liang Y."/>
            <person name="Liu Q."/>
            <person name="He Z."/>
            <person name="Tian L."/>
            <person name="Duan Y."/>
            <person name="Cai W."/>
            <person name="Li H."/>
            <person name="Song F."/>
        </authorList>
    </citation>
    <scope>NUCLEOTIDE SEQUENCE</scope>
    <source>
        <strain evidence="8">Cailab_2023a</strain>
    </source>
</reference>
<dbReference type="SUPFAM" id="SSF81382">
    <property type="entry name" value="Skp1 dimerisation domain-like"/>
    <property type="match status" value="1"/>
</dbReference>
<feature type="domain" description="PLD phosphodiesterase" evidence="7">
    <location>
        <begin position="824"/>
        <end position="851"/>
    </location>
</feature>
<dbReference type="Gene3D" id="3.30.870.10">
    <property type="entry name" value="Endonuclease Chain A"/>
    <property type="match status" value="2"/>
</dbReference>
<comment type="catalytic activity">
    <reaction evidence="1 6">
        <text>a 1,2-diacyl-sn-glycero-3-phosphocholine + H2O = a 1,2-diacyl-sn-glycero-3-phosphate + choline + H(+)</text>
        <dbReference type="Rhea" id="RHEA:14445"/>
        <dbReference type="ChEBI" id="CHEBI:15354"/>
        <dbReference type="ChEBI" id="CHEBI:15377"/>
        <dbReference type="ChEBI" id="CHEBI:15378"/>
        <dbReference type="ChEBI" id="CHEBI:57643"/>
        <dbReference type="ChEBI" id="CHEBI:58608"/>
        <dbReference type="EC" id="3.1.4.4"/>
    </reaction>
</comment>
<accession>A0AAW2H6R5</accession>
<keyword evidence="3 6" id="KW-0378">Hydrolase</keyword>
<keyword evidence="5" id="KW-0443">Lipid metabolism</keyword>
<keyword evidence="4 6" id="KW-0442">Lipid degradation</keyword>
<comment type="caution">
    <text evidence="8">The sequence shown here is derived from an EMBL/GenBank/DDBJ whole genome shotgun (WGS) entry which is preliminary data.</text>
</comment>
<dbReference type="GO" id="GO:0009395">
    <property type="term" value="P:phospholipid catabolic process"/>
    <property type="evidence" value="ECO:0007669"/>
    <property type="project" value="TreeGrafter"/>
</dbReference>
<evidence type="ECO:0000256" key="5">
    <source>
        <dbReference type="ARBA" id="ARBA00023098"/>
    </source>
</evidence>
<dbReference type="InterPro" id="IPR036296">
    <property type="entry name" value="SKP1-like_dim_sf"/>
</dbReference>
<sequence length="1013" mass="112133">MAHCAPPAAGDSEPAEVRACPQVVCVLARLGSAELGDVANAANYLCCPVLLEHVCKFIAERMQDGSPAELRALFGAGSGLGDDARAGIEEAFGERPVAVSAQPLQGQVFASTGFYKVCLGLCLAPPCPHAASACCLMGCAVHGAFQPHTLIRLHHTHSTRSHTHMPRSHTSEQHRCAAALKSSVLVPFRALGFLSAGTAVPVAYGLVDARIDRAHRHGLDFRIDLRYSRWAWTVYRNAVDISRLEKVLHTPRRVRYRNSIALAGRNRHTRAEHIVRSVLRRACLHDCSEVRVFFAVSLHSFAGERMYEDVFRVRIADTGSPASACTALLGRGRSTRAYVVPKRECILFIEDICSQRTSFVFIYDGDTTVLHQSGVVKKTICVANTHWRLAIESAHIARIDALHACIVSALLGTSHRGLNRFGAFAPVRRSVPARYFVDARAYYAALYNALAAAQHEILIAGWWVFPGVLLKRRLVRGHLAARYRLDRVLQRKAHEGVRVHVLLYREFEMALPIDSAYTARVLRAGGRTVQVARHPAFLTEGVLYWSHHEKVVVVDQRTAFVGGIDVCLGRYDDTQHRLFEHRSAAKWPGSDFSNPLHRDFADVRRADQSTIDRRTTPRMPWHDVHCEVGGAAAADVARHFAERWNHARRQSGDTALDVLHPPAVPANTPCTGAWHVQAQVLRSAGQWSSGHAAECSVALAYEDVILRAERFVYIENQFFITACGGGKPHNQLGTALVRRIKRAHERGESFKVYVLIPQLPAFEAQLDSRRSSIREVMRIQAESVAKGPQSLLGRLRAEGIAPERHVLFLSLRRGSIERGRVVSELVYVHSKLIVADLARCIVGSANINDRSMCGDRDSEVAVLIEDGGSGFVRGLLRDLLREHLGVGAGVRAQFSEERRVDELLERRFGAGGWEDLGGDEMFGAIRLRAEVNTAMFRQLFRVVPDNEVRTQEQLQAFARVPGLAMQGSAENAARSCFRRIRGSVVLYPVCFLIDEGEGGVSVLNSLVPDIVYY</sequence>